<dbReference type="InterPro" id="IPR024185">
    <property type="entry name" value="FTHF_cligase-like_sf"/>
</dbReference>
<dbReference type="PANTHER" id="PTHR23407">
    <property type="entry name" value="ATPASE INHIBITOR/5-FORMYLTETRAHYDROFOLATE CYCLO-LIGASE"/>
    <property type="match status" value="1"/>
</dbReference>
<keyword evidence="1" id="KW-0460">Magnesium</keyword>
<dbReference type="Proteomes" id="UP000185728">
    <property type="component" value="Unassembled WGS sequence"/>
</dbReference>
<proteinExistence type="inferred from homology"/>
<dbReference type="EC" id="6.3.3.2" evidence="1"/>
<keyword evidence="3" id="KW-1185">Reference proteome</keyword>
<accession>A0ABY1KIZ3</accession>
<dbReference type="PIRSF" id="PIRSF006806">
    <property type="entry name" value="FTHF_cligase"/>
    <property type="match status" value="1"/>
</dbReference>
<gene>
    <name evidence="2" type="ORF">SAMN05421766_101519</name>
</gene>
<dbReference type="SUPFAM" id="SSF100950">
    <property type="entry name" value="NagB/RpiA/CoA transferase-like"/>
    <property type="match status" value="1"/>
</dbReference>
<sequence length="187" mass="21116">MLKNDLRSLYKTKRASLDQESLSDSSLSIANALLHLPIWSFSYYHIFLPITENKEIDTSFILTILQGKDKDIVLPKMADGATLQHYLLTDSTRIRKNHWNIPEPVDGIEVPTNKIDVVFIPLLAFDKKGNRVGYGKGFYDGFLAQCRPDVVKIGLSLFPAEEELIEDTNSNDVGLDYCVTPAKTYSF</sequence>
<dbReference type="EMBL" id="FTOB01000001">
    <property type="protein sequence ID" value="SIS39952.1"/>
    <property type="molecule type" value="Genomic_DNA"/>
</dbReference>
<keyword evidence="1" id="KW-0067">ATP-binding</keyword>
<comment type="similarity">
    <text evidence="1">Belongs to the 5-formyltetrahydrofolate cyclo-ligase family.</text>
</comment>
<evidence type="ECO:0000313" key="3">
    <source>
        <dbReference type="Proteomes" id="UP000185728"/>
    </source>
</evidence>
<protein>
    <recommendedName>
        <fullName evidence="1">5-formyltetrahydrofolate cyclo-ligase</fullName>
        <ecNumber evidence="1">6.3.3.2</ecNumber>
    </recommendedName>
</protein>
<comment type="caution">
    <text evidence="2">The sequence shown here is derived from an EMBL/GenBank/DDBJ whole genome shotgun (WGS) entry which is preliminary data.</text>
</comment>
<dbReference type="Gene3D" id="3.40.50.10420">
    <property type="entry name" value="NagB/RpiA/CoA transferase-like"/>
    <property type="match status" value="1"/>
</dbReference>
<keyword evidence="1" id="KW-0479">Metal-binding</keyword>
<dbReference type="RefSeq" id="WP_076453372.1">
    <property type="nucleotide sequence ID" value="NZ_FTOB01000001.1"/>
</dbReference>
<organism evidence="2 3">
    <name type="scientific">Zobellia uliginosa</name>
    <dbReference type="NCBI Taxonomy" id="143224"/>
    <lineage>
        <taxon>Bacteria</taxon>
        <taxon>Pseudomonadati</taxon>
        <taxon>Bacteroidota</taxon>
        <taxon>Flavobacteriia</taxon>
        <taxon>Flavobacteriales</taxon>
        <taxon>Flavobacteriaceae</taxon>
        <taxon>Zobellia</taxon>
    </lineage>
</organism>
<dbReference type="NCBIfam" id="TIGR02727">
    <property type="entry name" value="MTHFS_bact"/>
    <property type="match status" value="1"/>
</dbReference>
<evidence type="ECO:0000256" key="1">
    <source>
        <dbReference type="RuleBase" id="RU361279"/>
    </source>
</evidence>
<dbReference type="Pfam" id="PF01812">
    <property type="entry name" value="5-FTHF_cyc-lig"/>
    <property type="match status" value="1"/>
</dbReference>
<comment type="cofactor">
    <cofactor evidence="1">
        <name>Mg(2+)</name>
        <dbReference type="ChEBI" id="CHEBI:18420"/>
    </cofactor>
</comment>
<dbReference type="InterPro" id="IPR002698">
    <property type="entry name" value="FTHF_cligase"/>
</dbReference>
<dbReference type="InterPro" id="IPR037171">
    <property type="entry name" value="NagB/RpiA_transferase-like"/>
</dbReference>
<dbReference type="PANTHER" id="PTHR23407:SF11">
    <property type="entry name" value="CHROMOSOME UNDETERMINED SCAFFOLD_24, WHOLE GENOME SHOTGUN SEQUENCE"/>
    <property type="match status" value="1"/>
</dbReference>
<reference evidence="2 3" key="1">
    <citation type="submission" date="2017-01" db="EMBL/GenBank/DDBJ databases">
        <authorList>
            <person name="Varghese N."/>
            <person name="Submissions S."/>
        </authorList>
    </citation>
    <scope>NUCLEOTIDE SEQUENCE [LARGE SCALE GENOMIC DNA]</scope>
    <source>
        <strain evidence="2 3">DSM 2061</strain>
    </source>
</reference>
<evidence type="ECO:0000313" key="2">
    <source>
        <dbReference type="EMBL" id="SIS39952.1"/>
    </source>
</evidence>
<comment type="catalytic activity">
    <reaction evidence="1">
        <text>(6S)-5-formyl-5,6,7,8-tetrahydrofolate + ATP = (6R)-5,10-methenyltetrahydrofolate + ADP + phosphate</text>
        <dbReference type="Rhea" id="RHEA:10488"/>
        <dbReference type="ChEBI" id="CHEBI:30616"/>
        <dbReference type="ChEBI" id="CHEBI:43474"/>
        <dbReference type="ChEBI" id="CHEBI:57455"/>
        <dbReference type="ChEBI" id="CHEBI:57457"/>
        <dbReference type="ChEBI" id="CHEBI:456216"/>
        <dbReference type="EC" id="6.3.3.2"/>
    </reaction>
</comment>
<keyword evidence="1" id="KW-0547">Nucleotide-binding</keyword>
<name>A0ABY1KIZ3_9FLAO</name>